<dbReference type="Proteomes" id="UP000076587">
    <property type="component" value="Unassembled WGS sequence"/>
</dbReference>
<dbReference type="OrthoDB" id="6310406at2"/>
<sequence>MQLLKTALKLVAFAILFMLLTINTLPTTYHISITAPLAEHSPQNSEFMLSTKRWVQAIHVLQPSNINLMSLENSENVGGFVAFEHARGKVDATLVSRQKREVQFHLRFNEEHQARLQIALQPKMNQVNISVNGEVLTPIMGSLIALITKHYLTQILQTATNEMMSELRLQQVKPNNDH</sequence>
<evidence type="ECO:0000313" key="2">
    <source>
        <dbReference type="Proteomes" id="UP000076587"/>
    </source>
</evidence>
<organism evidence="1 2">
    <name type="scientific">Pseudoalteromonas luteoviolacea NCIMB 1942</name>
    <dbReference type="NCBI Taxonomy" id="1365253"/>
    <lineage>
        <taxon>Bacteria</taxon>
        <taxon>Pseudomonadati</taxon>
        <taxon>Pseudomonadota</taxon>
        <taxon>Gammaproteobacteria</taxon>
        <taxon>Alteromonadales</taxon>
        <taxon>Pseudoalteromonadaceae</taxon>
        <taxon>Pseudoalteromonas</taxon>
    </lineage>
</organism>
<accession>A0A167ERZ1</accession>
<name>A0A167ERZ1_9GAMM</name>
<evidence type="ECO:0000313" key="1">
    <source>
        <dbReference type="EMBL" id="KZN51126.1"/>
    </source>
</evidence>
<dbReference type="AlphaFoldDB" id="A0A167ERZ1"/>
<dbReference type="PATRIC" id="fig|1365253.3.peg.1305"/>
<proteinExistence type="predicted"/>
<gene>
    <name evidence="1" type="ORF">N482_00535</name>
</gene>
<dbReference type="EMBL" id="AUXT01000112">
    <property type="protein sequence ID" value="KZN51126.1"/>
    <property type="molecule type" value="Genomic_DNA"/>
</dbReference>
<reference evidence="1 2" key="1">
    <citation type="submission" date="2013-07" db="EMBL/GenBank/DDBJ databases">
        <title>Comparative Genomic and Metabolomic Analysis of Twelve Strains of Pseudoalteromonas luteoviolacea.</title>
        <authorList>
            <person name="Vynne N.G."/>
            <person name="Mansson M."/>
            <person name="Gram L."/>
        </authorList>
    </citation>
    <scope>NUCLEOTIDE SEQUENCE [LARGE SCALE GENOMIC DNA]</scope>
    <source>
        <strain evidence="1 2">NCIMB 1942</strain>
    </source>
</reference>
<comment type="caution">
    <text evidence="1">The sequence shown here is derived from an EMBL/GenBank/DDBJ whole genome shotgun (WGS) entry which is preliminary data.</text>
</comment>
<dbReference type="RefSeq" id="WP_063376158.1">
    <property type="nucleotide sequence ID" value="NZ_AUXT01000112.1"/>
</dbReference>
<protein>
    <submittedName>
        <fullName evidence="1">Uncharacterized protein</fullName>
    </submittedName>
</protein>